<dbReference type="GO" id="GO:0022857">
    <property type="term" value="F:transmembrane transporter activity"/>
    <property type="evidence" value="ECO:0007669"/>
    <property type="project" value="InterPro"/>
</dbReference>
<gene>
    <name evidence="8" type="ORF">HA332_09050</name>
</gene>
<dbReference type="InterPro" id="IPR005829">
    <property type="entry name" value="Sugar_transporter_CS"/>
</dbReference>
<feature type="transmembrane region" description="Helical" evidence="6">
    <location>
        <begin position="446"/>
        <end position="469"/>
    </location>
</feature>
<name>A0A832T3B2_9CREN</name>
<feature type="transmembrane region" description="Helical" evidence="6">
    <location>
        <begin position="328"/>
        <end position="348"/>
    </location>
</feature>
<feature type="transmembrane region" description="Helical" evidence="6">
    <location>
        <begin position="291"/>
        <end position="316"/>
    </location>
</feature>
<dbReference type="PANTHER" id="PTHR23511:SF34">
    <property type="entry name" value="SYNAPTIC VESICLE GLYCOPROTEIN 2"/>
    <property type="match status" value="1"/>
</dbReference>
<evidence type="ECO:0000256" key="3">
    <source>
        <dbReference type="ARBA" id="ARBA00022692"/>
    </source>
</evidence>
<dbReference type="InterPro" id="IPR036259">
    <property type="entry name" value="MFS_trans_sf"/>
</dbReference>
<accession>A0A832T3B2</accession>
<dbReference type="PANTHER" id="PTHR23511">
    <property type="entry name" value="SYNAPTIC VESICLE GLYCOPROTEIN 2"/>
    <property type="match status" value="1"/>
</dbReference>
<feature type="transmembrane region" description="Helical" evidence="6">
    <location>
        <begin position="99"/>
        <end position="117"/>
    </location>
</feature>
<dbReference type="GeneID" id="1458671"/>
<feature type="transmembrane region" description="Helical" evidence="6">
    <location>
        <begin position="199"/>
        <end position="222"/>
    </location>
</feature>
<evidence type="ECO:0000259" key="7">
    <source>
        <dbReference type="PROSITE" id="PS50850"/>
    </source>
</evidence>
<dbReference type="AlphaFoldDB" id="A0A832T3B2"/>
<keyword evidence="4 6" id="KW-1133">Transmembrane helix</keyword>
<dbReference type="InterPro" id="IPR020846">
    <property type="entry name" value="MFS_dom"/>
</dbReference>
<keyword evidence="2" id="KW-0813">Transport</keyword>
<dbReference type="GO" id="GO:0016020">
    <property type="term" value="C:membrane"/>
    <property type="evidence" value="ECO:0007669"/>
    <property type="project" value="UniProtKB-SubCell"/>
</dbReference>
<dbReference type="PROSITE" id="PS00217">
    <property type="entry name" value="SUGAR_TRANSPORT_2"/>
    <property type="match status" value="1"/>
</dbReference>
<feature type="domain" description="Major facilitator superfamily (MFS) profile" evidence="7">
    <location>
        <begin position="28"/>
        <end position="469"/>
    </location>
</feature>
<feature type="transmembrane region" description="Helical" evidence="6">
    <location>
        <begin position="355"/>
        <end position="375"/>
    </location>
</feature>
<keyword evidence="5 6" id="KW-0472">Membrane</keyword>
<dbReference type="SUPFAM" id="SSF103473">
    <property type="entry name" value="MFS general substrate transporter"/>
    <property type="match status" value="1"/>
</dbReference>
<feature type="transmembrane region" description="Helical" evidence="6">
    <location>
        <begin position="21"/>
        <end position="44"/>
    </location>
</feature>
<dbReference type="PROSITE" id="PS00216">
    <property type="entry name" value="SUGAR_TRANSPORT_1"/>
    <property type="match status" value="1"/>
</dbReference>
<reference evidence="8" key="1">
    <citation type="journal article" date="2020" name="bioRxiv">
        <title>A rank-normalized archaeal taxonomy based on genome phylogeny resolves widespread incomplete and uneven classifications.</title>
        <authorList>
            <person name="Rinke C."/>
            <person name="Chuvochina M."/>
            <person name="Mussig A.J."/>
            <person name="Chaumeil P.-A."/>
            <person name="Waite D.W."/>
            <person name="Whitman W.B."/>
            <person name="Parks D.H."/>
            <person name="Hugenholtz P."/>
        </authorList>
    </citation>
    <scope>NUCLEOTIDE SEQUENCE</scope>
    <source>
        <strain evidence="8">UBA8838</strain>
    </source>
</reference>
<evidence type="ECO:0000313" key="8">
    <source>
        <dbReference type="EMBL" id="HII74502.1"/>
    </source>
</evidence>
<feature type="transmembrane region" description="Helical" evidence="6">
    <location>
        <begin position="381"/>
        <end position="402"/>
    </location>
</feature>
<proteinExistence type="predicted"/>
<dbReference type="InterPro" id="IPR005828">
    <property type="entry name" value="MFS_sugar_transport-like"/>
</dbReference>
<feature type="transmembrane region" description="Helical" evidence="6">
    <location>
        <begin position="157"/>
        <end position="179"/>
    </location>
</feature>
<dbReference type="Proteomes" id="UP000646844">
    <property type="component" value="Unassembled WGS sequence"/>
</dbReference>
<protein>
    <submittedName>
        <fullName evidence="8">MFS transporter</fullName>
    </submittedName>
</protein>
<evidence type="ECO:0000256" key="2">
    <source>
        <dbReference type="ARBA" id="ARBA00022448"/>
    </source>
</evidence>
<evidence type="ECO:0000313" key="9">
    <source>
        <dbReference type="Proteomes" id="UP000646844"/>
    </source>
</evidence>
<comment type="subcellular location">
    <subcellularLocation>
        <location evidence="1">Membrane</location>
        <topology evidence="1">Multi-pass membrane protein</topology>
    </subcellularLocation>
</comment>
<evidence type="ECO:0000256" key="1">
    <source>
        <dbReference type="ARBA" id="ARBA00004141"/>
    </source>
</evidence>
<evidence type="ECO:0000256" key="6">
    <source>
        <dbReference type="SAM" id="Phobius"/>
    </source>
</evidence>
<dbReference type="CDD" id="cd17316">
    <property type="entry name" value="MFS_SV2_like"/>
    <property type="match status" value="1"/>
</dbReference>
<dbReference type="Pfam" id="PF00083">
    <property type="entry name" value="Sugar_tr"/>
    <property type="match status" value="1"/>
</dbReference>
<dbReference type="RefSeq" id="WP_010978704.1">
    <property type="nucleotide sequence ID" value="NZ_BAABQO010000012.1"/>
</dbReference>
<feature type="transmembrane region" description="Helical" evidence="6">
    <location>
        <begin position="414"/>
        <end position="434"/>
    </location>
</feature>
<dbReference type="EMBL" id="DUJO01000046">
    <property type="protein sequence ID" value="HII74502.1"/>
    <property type="molecule type" value="Genomic_DNA"/>
</dbReference>
<evidence type="ECO:0000256" key="4">
    <source>
        <dbReference type="ARBA" id="ARBA00022989"/>
    </source>
</evidence>
<keyword evidence="3 6" id="KW-0812">Transmembrane</keyword>
<dbReference type="OMA" id="WVAPLCW"/>
<dbReference type="Gene3D" id="1.20.1250.20">
    <property type="entry name" value="MFS general substrate transporter like domains"/>
    <property type="match status" value="1"/>
</dbReference>
<organism evidence="8 9">
    <name type="scientific">Sulfurisphaera tokodaii</name>
    <dbReference type="NCBI Taxonomy" id="111955"/>
    <lineage>
        <taxon>Archaea</taxon>
        <taxon>Thermoproteota</taxon>
        <taxon>Thermoprotei</taxon>
        <taxon>Sulfolobales</taxon>
        <taxon>Sulfolobaceae</taxon>
        <taxon>Sulfurisphaera</taxon>
    </lineage>
</organism>
<feature type="transmembrane region" description="Helical" evidence="6">
    <location>
        <begin position="123"/>
        <end position="145"/>
    </location>
</feature>
<dbReference type="PROSITE" id="PS50850">
    <property type="entry name" value="MFS"/>
    <property type="match status" value="1"/>
</dbReference>
<sequence length="478" mass="51600">MSKEEETKSSEIIARLDRLPTWAFNYILLGIIGVGELFTFYDIFNINVSFVQTAVTLFHVSPAQAAQLLGPVVLGNLVGYVVGSLVLSPIADRIGRRDMLMITMLIMGLSSLYNAFAPNYINFFIARTLTGIGVGADLAIVNTYISEVAPLAYRSKYVSAIFIFSTVGGFLAIWLGLLFTTPPAPFPQGLPIALGGSGFFAINGWRVMYIIGAVLALIGLALRFRLPESPRWLISKGRVSEAEMIVNLMEEKVTSRGYKLPPLPSLIPIYKASKPVPYSEIFTNSTYLKRFITLVIVWFLAYTTVYSIAAGLTSLLTAQGYSTSEAGMISAIGIIGFILAAVIATLFGDRLERKWWIGIGALVTVIGGMMVALTPNPIIDGLGAIILFIGFNVWVPVAYTWTAESFPTRARTSGFALCDGFGHLGGGLGVVYITSVATTLHSTVELFGLIAGFLVVAAIIAMVTGHYTLGKRLDEISP</sequence>
<evidence type="ECO:0000256" key="5">
    <source>
        <dbReference type="ARBA" id="ARBA00023136"/>
    </source>
</evidence>
<comment type="caution">
    <text evidence="8">The sequence shown here is derived from an EMBL/GenBank/DDBJ whole genome shotgun (WGS) entry which is preliminary data.</text>
</comment>
<feature type="transmembrane region" description="Helical" evidence="6">
    <location>
        <begin position="64"/>
        <end position="87"/>
    </location>
</feature>